<keyword evidence="8" id="KW-0282">Flagellum</keyword>
<keyword evidence="3 5" id="KW-1005">Bacterial flagellum biogenesis</keyword>
<feature type="region of interest" description="Disordered" evidence="6">
    <location>
        <begin position="1"/>
        <end position="22"/>
    </location>
</feature>
<dbReference type="InterPro" id="IPR025965">
    <property type="entry name" value="FlgD/Vpr_Ig-like"/>
</dbReference>
<reference evidence="8 9" key="1">
    <citation type="submission" date="2017-05" db="EMBL/GenBank/DDBJ databases">
        <authorList>
            <person name="Varghese N."/>
            <person name="Submissions S."/>
        </authorList>
    </citation>
    <scope>NUCLEOTIDE SEQUENCE [LARGE SCALE GENOMIC DNA]</scope>
    <source>
        <strain evidence="8 9">DSM 28009</strain>
    </source>
</reference>
<name>A0A521DBZ7_9RHOB</name>
<keyword evidence="8" id="KW-0969">Cilium</keyword>
<dbReference type="InterPro" id="IPR005648">
    <property type="entry name" value="FlgD"/>
</dbReference>
<evidence type="ECO:0000313" key="9">
    <source>
        <dbReference type="Proteomes" id="UP000319555"/>
    </source>
</evidence>
<dbReference type="Pfam" id="PF03963">
    <property type="entry name" value="FlgD"/>
    <property type="match status" value="1"/>
</dbReference>
<dbReference type="EMBL" id="FXTE01000005">
    <property type="protein sequence ID" value="SMO68671.1"/>
    <property type="molecule type" value="Genomic_DNA"/>
</dbReference>
<dbReference type="GO" id="GO:0044781">
    <property type="term" value="P:bacterial-type flagellum organization"/>
    <property type="evidence" value="ECO:0007669"/>
    <property type="project" value="UniProtKB-UniRule"/>
</dbReference>
<comment type="similarity">
    <text evidence="1 5">Belongs to the FlgD family.</text>
</comment>
<dbReference type="AlphaFoldDB" id="A0A521DBZ7"/>
<dbReference type="RefSeq" id="WP_142637165.1">
    <property type="nucleotide sequence ID" value="NZ_FXTE01000005.1"/>
</dbReference>
<organism evidence="8 9">
    <name type="scientific">Ruegeria faecimaris</name>
    <dbReference type="NCBI Taxonomy" id="686389"/>
    <lineage>
        <taxon>Bacteria</taxon>
        <taxon>Pseudomonadati</taxon>
        <taxon>Pseudomonadota</taxon>
        <taxon>Alphaproteobacteria</taxon>
        <taxon>Rhodobacterales</taxon>
        <taxon>Roseobacteraceae</taxon>
        <taxon>Ruegeria</taxon>
    </lineage>
</organism>
<proteinExistence type="inferred from homology"/>
<keyword evidence="9" id="KW-1185">Reference proteome</keyword>
<accession>A0A521DBZ7</accession>
<gene>
    <name evidence="8" type="ORF">SAMN06265380_105149</name>
</gene>
<dbReference type="OrthoDB" id="9785233at2"/>
<sequence>MITPAQNTSSTAAQAQSSAKSGTSGLASDFETFLLMLTAQARNQDPLEPLDSSEYASQLAQFSMVEQQVQTNDLLSELAYSLGSVNLEELASWVGMDVRTASAFHFDGSPETLYAQADPGADSAFMVIRNDSDEVVERIAVSTTETEFVWAGTDDDGAPLPAGNYTATMESYDGDELLSERIASAYNQVLEAQVGTDAVLLTLAGGEVVPAGIVTAVRTGA</sequence>
<evidence type="ECO:0000259" key="7">
    <source>
        <dbReference type="Pfam" id="PF13860"/>
    </source>
</evidence>
<evidence type="ECO:0000313" key="8">
    <source>
        <dbReference type="EMBL" id="SMO68671.1"/>
    </source>
</evidence>
<dbReference type="Gene3D" id="2.30.30.910">
    <property type="match status" value="1"/>
</dbReference>
<protein>
    <recommendedName>
        <fullName evidence="2 5">Basal-body rod modification protein FlgD</fullName>
    </recommendedName>
</protein>
<comment type="function">
    <text evidence="4 5">Required for flagellar hook formation. May act as a scaffolding protein.</text>
</comment>
<evidence type="ECO:0000256" key="1">
    <source>
        <dbReference type="ARBA" id="ARBA00010577"/>
    </source>
</evidence>
<evidence type="ECO:0000256" key="2">
    <source>
        <dbReference type="ARBA" id="ARBA00016013"/>
    </source>
</evidence>
<evidence type="ECO:0000256" key="3">
    <source>
        <dbReference type="ARBA" id="ARBA00022795"/>
    </source>
</evidence>
<evidence type="ECO:0000256" key="6">
    <source>
        <dbReference type="SAM" id="MobiDB-lite"/>
    </source>
</evidence>
<dbReference type="Pfam" id="PF13860">
    <property type="entry name" value="FlgD_ig"/>
    <property type="match status" value="1"/>
</dbReference>
<dbReference type="Gene3D" id="2.60.40.4070">
    <property type="match status" value="1"/>
</dbReference>
<dbReference type="Proteomes" id="UP000319555">
    <property type="component" value="Unassembled WGS sequence"/>
</dbReference>
<evidence type="ECO:0000256" key="5">
    <source>
        <dbReference type="RuleBase" id="RU362076"/>
    </source>
</evidence>
<feature type="domain" description="FlgD/Vpr Ig-like" evidence="7">
    <location>
        <begin position="107"/>
        <end position="174"/>
    </location>
</feature>
<evidence type="ECO:0000256" key="4">
    <source>
        <dbReference type="ARBA" id="ARBA00024746"/>
    </source>
</evidence>
<keyword evidence="8" id="KW-0966">Cell projection</keyword>